<dbReference type="SUPFAM" id="SSF52058">
    <property type="entry name" value="L domain-like"/>
    <property type="match status" value="1"/>
</dbReference>
<reference evidence="3" key="2">
    <citation type="submission" date="2023-06" db="EMBL/GenBank/DDBJ databases">
        <authorList>
            <person name="Swenson N.G."/>
            <person name="Wegrzyn J.L."/>
            <person name="Mcevoy S.L."/>
        </authorList>
    </citation>
    <scope>NUCLEOTIDE SEQUENCE</scope>
    <source>
        <strain evidence="3">NS2018</strain>
        <tissue evidence="3">Leaf</tissue>
    </source>
</reference>
<comment type="caution">
    <text evidence="3">The sequence shown here is derived from an EMBL/GenBank/DDBJ whole genome shotgun (WGS) entry which is preliminary data.</text>
</comment>
<dbReference type="Gene3D" id="3.80.10.10">
    <property type="entry name" value="Ribonuclease Inhibitor"/>
    <property type="match status" value="1"/>
</dbReference>
<evidence type="ECO:0008006" key="5">
    <source>
        <dbReference type="Google" id="ProtNLM"/>
    </source>
</evidence>
<dbReference type="Proteomes" id="UP001168877">
    <property type="component" value="Unassembled WGS sequence"/>
</dbReference>
<evidence type="ECO:0000256" key="2">
    <source>
        <dbReference type="ARBA" id="ARBA00022737"/>
    </source>
</evidence>
<dbReference type="InterPro" id="IPR044974">
    <property type="entry name" value="Disease_R_plants"/>
</dbReference>
<dbReference type="EMBL" id="JAUESC010000003">
    <property type="protein sequence ID" value="KAK0602778.1"/>
    <property type="molecule type" value="Genomic_DNA"/>
</dbReference>
<dbReference type="PANTHER" id="PTHR11017">
    <property type="entry name" value="LEUCINE-RICH REPEAT-CONTAINING PROTEIN"/>
    <property type="match status" value="1"/>
</dbReference>
<gene>
    <name evidence="3" type="ORF">LWI29_036830</name>
</gene>
<accession>A0AA39T9C1</accession>
<reference evidence="3" key="1">
    <citation type="journal article" date="2022" name="Plant J.">
        <title>Strategies of tolerance reflected in two North American maple genomes.</title>
        <authorList>
            <person name="McEvoy S.L."/>
            <person name="Sezen U.U."/>
            <person name="Trouern-Trend A."/>
            <person name="McMahon S.M."/>
            <person name="Schaberg P.G."/>
            <person name="Yang J."/>
            <person name="Wegrzyn J.L."/>
            <person name="Swenson N.G."/>
        </authorList>
    </citation>
    <scope>NUCLEOTIDE SEQUENCE</scope>
    <source>
        <strain evidence="3">NS2018</strain>
    </source>
</reference>
<name>A0AA39T9C1_ACESA</name>
<dbReference type="InterPro" id="IPR011713">
    <property type="entry name" value="Leu-rich_rpt_3"/>
</dbReference>
<proteinExistence type="predicted"/>
<keyword evidence="2" id="KW-0677">Repeat</keyword>
<keyword evidence="1" id="KW-0433">Leucine-rich repeat</keyword>
<keyword evidence="4" id="KW-1185">Reference proteome</keyword>
<dbReference type="AlphaFoldDB" id="A0AA39T9C1"/>
<evidence type="ECO:0000256" key="1">
    <source>
        <dbReference type="ARBA" id="ARBA00022614"/>
    </source>
</evidence>
<evidence type="ECO:0000313" key="3">
    <source>
        <dbReference type="EMBL" id="KAK0602778.1"/>
    </source>
</evidence>
<evidence type="ECO:0000313" key="4">
    <source>
        <dbReference type="Proteomes" id="UP001168877"/>
    </source>
</evidence>
<organism evidence="3 4">
    <name type="scientific">Acer saccharum</name>
    <name type="common">Sugar maple</name>
    <dbReference type="NCBI Taxonomy" id="4024"/>
    <lineage>
        <taxon>Eukaryota</taxon>
        <taxon>Viridiplantae</taxon>
        <taxon>Streptophyta</taxon>
        <taxon>Embryophyta</taxon>
        <taxon>Tracheophyta</taxon>
        <taxon>Spermatophyta</taxon>
        <taxon>Magnoliopsida</taxon>
        <taxon>eudicotyledons</taxon>
        <taxon>Gunneridae</taxon>
        <taxon>Pentapetalae</taxon>
        <taxon>rosids</taxon>
        <taxon>malvids</taxon>
        <taxon>Sapindales</taxon>
        <taxon>Sapindaceae</taxon>
        <taxon>Hippocastanoideae</taxon>
        <taxon>Acereae</taxon>
        <taxon>Acer</taxon>
    </lineage>
</organism>
<dbReference type="InterPro" id="IPR032675">
    <property type="entry name" value="LRR_dom_sf"/>
</dbReference>
<protein>
    <recommendedName>
        <fullName evidence="5">Disease resistance protein</fullName>
    </recommendedName>
</protein>
<dbReference type="Pfam" id="PF07725">
    <property type="entry name" value="LRR_3"/>
    <property type="match status" value="1"/>
</dbReference>
<dbReference type="PANTHER" id="PTHR11017:SF479">
    <property type="entry name" value="DISEASE RESISTANCE PROTEIN (TIR-NBS-LRR CLASS) FAMILY"/>
    <property type="match status" value="1"/>
</dbReference>
<sequence length="189" mass="21101">MHNLKFLIFKKKYIDTCTSIKVHLPNGLNYLPDRLRILQWPGYPLRVLPSKFYPEKLVKLDLSNSNIEQFWEGTTHAPNLKLLFLRDCGRLTTIPNLSCFPSLEELDLLGCKSLVDFPSSVQQLNNLRISSCILETLVTIGGLPLKGSSSTVAMAESQLNQGSAITSVPESKLKKICCACPETKILIPL</sequence>
<dbReference type="GO" id="GO:0006952">
    <property type="term" value="P:defense response"/>
    <property type="evidence" value="ECO:0007669"/>
    <property type="project" value="InterPro"/>
</dbReference>